<protein>
    <submittedName>
        <fullName evidence="3">HNH endonuclease</fullName>
    </submittedName>
</protein>
<dbReference type="InterPro" id="IPR003615">
    <property type="entry name" value="HNH_nuc"/>
</dbReference>
<dbReference type="GO" id="GO:0004519">
    <property type="term" value="F:endonuclease activity"/>
    <property type="evidence" value="ECO:0007669"/>
    <property type="project" value="UniProtKB-KW"/>
</dbReference>
<dbReference type="CDD" id="cd00085">
    <property type="entry name" value="HNHc"/>
    <property type="match status" value="1"/>
</dbReference>
<keyword evidence="4" id="KW-1185">Reference proteome</keyword>
<evidence type="ECO:0000259" key="2">
    <source>
        <dbReference type="SMART" id="SM00507"/>
    </source>
</evidence>
<keyword evidence="3" id="KW-0540">Nuclease</keyword>
<gene>
    <name evidence="3" type="ORF">EFK50_05230</name>
</gene>
<accession>A0A3N0CPG8</accession>
<evidence type="ECO:0000313" key="4">
    <source>
        <dbReference type="Proteomes" id="UP000267128"/>
    </source>
</evidence>
<feature type="region of interest" description="Disordered" evidence="1">
    <location>
        <begin position="234"/>
        <end position="255"/>
    </location>
</feature>
<feature type="domain" description="HNH nuclease" evidence="2">
    <location>
        <begin position="350"/>
        <end position="402"/>
    </location>
</feature>
<name>A0A3N0CPG8_9ACTN</name>
<evidence type="ECO:0000313" key="3">
    <source>
        <dbReference type="EMBL" id="RNL65362.1"/>
    </source>
</evidence>
<dbReference type="SMART" id="SM00507">
    <property type="entry name" value="HNHc"/>
    <property type="match status" value="1"/>
</dbReference>
<keyword evidence="3" id="KW-0378">Hydrolase</keyword>
<keyword evidence="3" id="KW-0255">Endonuclease</keyword>
<proteinExistence type="predicted"/>
<comment type="caution">
    <text evidence="3">The sequence shown here is derived from an EMBL/GenBank/DDBJ whole genome shotgun (WGS) entry which is preliminary data.</text>
</comment>
<sequence length="425" mass="46021">MSMDHQDPDLSVHPVRVCAAVCTQALKDVADVPVEFLSAQDKAEALLEMAAVDDLMASLRCRLLAASDDVAAVDGARDAGAWLAHRALTDPGPRQADLRLGEAVRRWVRVGDAWAHGAVNRGQARVIADALDALPPGLDPEIVARAEEHLIALAGQFAPKQLRVLGRRILDVVAPEVGEAQEARELEAEESRARDVASLRFRPAGDGRTRIEAIVPDVVAHRLRTCLDAFTSPRQDAVPGAGREGSGGVERDRISPDRKRGQAFCALLEAIDPQRSPLHGGDATTVFVSVTLEALRSELAAADVIGADDERISASQARRLACTAKVVPVVLGARSEILDLGRSSRLFSPAQRKAMRLRDRRCRARGCTVPAPWCEAHHRHPWSAGGSTDLADGRLLCSFHHHRAHDSRYETTEEANGDVGFHRRT</sequence>
<dbReference type="InterPro" id="IPR003870">
    <property type="entry name" value="DUF222"/>
</dbReference>
<dbReference type="AlphaFoldDB" id="A0A3N0CPG8"/>
<organism evidence="3 4">
    <name type="scientific">Nocardioides marmoriginsengisoli</name>
    <dbReference type="NCBI Taxonomy" id="661483"/>
    <lineage>
        <taxon>Bacteria</taxon>
        <taxon>Bacillati</taxon>
        <taxon>Actinomycetota</taxon>
        <taxon>Actinomycetes</taxon>
        <taxon>Propionibacteriales</taxon>
        <taxon>Nocardioidaceae</taxon>
        <taxon>Nocardioides</taxon>
    </lineage>
</organism>
<dbReference type="Proteomes" id="UP000267128">
    <property type="component" value="Unassembled WGS sequence"/>
</dbReference>
<dbReference type="OrthoDB" id="3634417at2"/>
<evidence type="ECO:0000256" key="1">
    <source>
        <dbReference type="SAM" id="MobiDB-lite"/>
    </source>
</evidence>
<dbReference type="EMBL" id="RJSE01000003">
    <property type="protein sequence ID" value="RNL65362.1"/>
    <property type="molecule type" value="Genomic_DNA"/>
</dbReference>
<dbReference type="Gene3D" id="1.10.30.50">
    <property type="match status" value="1"/>
</dbReference>
<reference evidence="3 4" key="1">
    <citation type="submission" date="2018-11" db="EMBL/GenBank/DDBJ databases">
        <authorList>
            <person name="Li F."/>
        </authorList>
    </citation>
    <scope>NUCLEOTIDE SEQUENCE [LARGE SCALE GENOMIC DNA]</scope>
    <source>
        <strain evidence="3 4">Gsoil 097</strain>
    </source>
</reference>
<dbReference type="Pfam" id="PF02720">
    <property type="entry name" value="DUF222"/>
    <property type="match status" value="1"/>
</dbReference>